<dbReference type="RefSeq" id="WP_119479407.1">
    <property type="nucleotide sequence ID" value="NZ_QXML01000013.1"/>
</dbReference>
<dbReference type="PROSITE" id="PS50800">
    <property type="entry name" value="SAP"/>
    <property type="match status" value="1"/>
</dbReference>
<dbReference type="OrthoDB" id="9834045at2"/>
<reference evidence="2 3" key="1">
    <citation type="submission" date="2018-09" db="EMBL/GenBank/DDBJ databases">
        <authorList>
            <person name="Wang X."/>
            <person name="Du Z."/>
        </authorList>
    </citation>
    <scope>NUCLEOTIDE SEQUENCE [LARGE SCALE GENOMIC DNA]</scope>
    <source>
        <strain evidence="2 3">N3</strain>
    </source>
</reference>
<proteinExistence type="predicted"/>
<comment type="caution">
    <text evidence="2">The sequence shown here is derived from an EMBL/GenBank/DDBJ whole genome shotgun (WGS) entry which is preliminary data.</text>
</comment>
<gene>
    <name evidence="2" type="ORF">D0X99_18780</name>
</gene>
<dbReference type="SUPFAM" id="SSF68906">
    <property type="entry name" value="SAP domain"/>
    <property type="match status" value="1"/>
</dbReference>
<evidence type="ECO:0000259" key="1">
    <source>
        <dbReference type="PROSITE" id="PS50800"/>
    </source>
</evidence>
<dbReference type="Pfam" id="PF02037">
    <property type="entry name" value="SAP"/>
    <property type="match status" value="1"/>
</dbReference>
<keyword evidence="3" id="KW-1185">Reference proteome</keyword>
<dbReference type="InterPro" id="IPR036361">
    <property type="entry name" value="SAP_dom_sf"/>
</dbReference>
<name>A0A418PMF1_9BACT</name>
<protein>
    <recommendedName>
        <fullName evidence="1">SAP domain-containing protein</fullName>
    </recommendedName>
</protein>
<dbReference type="InterPro" id="IPR003034">
    <property type="entry name" value="SAP_dom"/>
</dbReference>
<dbReference type="SMART" id="SM00513">
    <property type="entry name" value="SAP"/>
    <property type="match status" value="1"/>
</dbReference>
<evidence type="ECO:0000313" key="3">
    <source>
        <dbReference type="Proteomes" id="UP000283522"/>
    </source>
</evidence>
<organism evidence="2 3">
    <name type="scientific">Algoriphagus lacus</name>
    <dbReference type="NCBI Taxonomy" id="2056311"/>
    <lineage>
        <taxon>Bacteria</taxon>
        <taxon>Pseudomonadati</taxon>
        <taxon>Bacteroidota</taxon>
        <taxon>Cytophagia</taxon>
        <taxon>Cytophagales</taxon>
        <taxon>Cyclobacteriaceae</taxon>
        <taxon>Algoriphagus</taxon>
    </lineage>
</organism>
<accession>A0A418PMF1</accession>
<dbReference type="Proteomes" id="UP000283522">
    <property type="component" value="Unassembled WGS sequence"/>
</dbReference>
<dbReference type="Gene3D" id="1.10.720.30">
    <property type="entry name" value="SAP domain"/>
    <property type="match status" value="1"/>
</dbReference>
<feature type="domain" description="SAP" evidence="1">
    <location>
        <begin position="74"/>
        <end position="108"/>
    </location>
</feature>
<dbReference type="EMBL" id="QXML01000013">
    <property type="protein sequence ID" value="RIW12558.1"/>
    <property type="molecule type" value="Genomic_DNA"/>
</dbReference>
<evidence type="ECO:0000313" key="2">
    <source>
        <dbReference type="EMBL" id="RIW12558.1"/>
    </source>
</evidence>
<dbReference type="AlphaFoldDB" id="A0A418PMF1"/>
<sequence>MDFIKKFFRKQEEIIHPNFNYEIELLSILNGFSANPIFGLNTFWPERFKELLGDIDPIIKNFLSKDLLKINLEEESLSMVQLKEILQKNNLKTSGSKTELANRVREKIEDKSYLKGLSPLFKITDKGKELVKSYEDQFSKEYDLFLNQILKIILEGKIIEAEKEYFSLKSKFPDQRSLGGSLNKFGDCTLEILKYILEKKVPYFEGRFNELEKNTIREALIIFSITFPNFFNSEPTSFFIEKLKMIDFSLFRDKLSKSSRVSHKVLENPLRVIGYYLHYEYSYIYNLAEFSQIVEKSRSERFSTKYSGVQILNNGCECQEIFGEEKYEWSKIKSIPSIPRNGFCRCIYLPYY</sequence>